<evidence type="ECO:0000256" key="2">
    <source>
        <dbReference type="SAM" id="MobiDB-lite"/>
    </source>
</evidence>
<reference evidence="3" key="1">
    <citation type="journal article" date="2021" name="Nat. Commun.">
        <title>Genetic determinants of endophytism in the Arabidopsis root mycobiome.</title>
        <authorList>
            <person name="Mesny F."/>
            <person name="Miyauchi S."/>
            <person name="Thiergart T."/>
            <person name="Pickel B."/>
            <person name="Atanasova L."/>
            <person name="Karlsson M."/>
            <person name="Huettel B."/>
            <person name="Barry K.W."/>
            <person name="Haridas S."/>
            <person name="Chen C."/>
            <person name="Bauer D."/>
            <person name="Andreopoulos W."/>
            <person name="Pangilinan J."/>
            <person name="LaButti K."/>
            <person name="Riley R."/>
            <person name="Lipzen A."/>
            <person name="Clum A."/>
            <person name="Drula E."/>
            <person name="Henrissat B."/>
            <person name="Kohler A."/>
            <person name="Grigoriev I.V."/>
            <person name="Martin F.M."/>
            <person name="Hacquard S."/>
        </authorList>
    </citation>
    <scope>NUCLEOTIDE SEQUENCE</scope>
    <source>
        <strain evidence="3">MPI-CAGE-CH-0230</strain>
    </source>
</reference>
<organism evidence="3 4">
    <name type="scientific">Microdochium trichocladiopsis</name>
    <dbReference type="NCBI Taxonomy" id="1682393"/>
    <lineage>
        <taxon>Eukaryota</taxon>
        <taxon>Fungi</taxon>
        <taxon>Dikarya</taxon>
        <taxon>Ascomycota</taxon>
        <taxon>Pezizomycotina</taxon>
        <taxon>Sordariomycetes</taxon>
        <taxon>Xylariomycetidae</taxon>
        <taxon>Xylariales</taxon>
        <taxon>Microdochiaceae</taxon>
        <taxon>Microdochium</taxon>
    </lineage>
</organism>
<gene>
    <name evidence="3" type="ORF">B0I36DRAFT_254950</name>
</gene>
<name>A0A9P8XW16_9PEZI</name>
<protein>
    <submittedName>
        <fullName evidence="3">Uncharacterized protein</fullName>
    </submittedName>
</protein>
<feature type="compositionally biased region" description="Acidic residues" evidence="2">
    <location>
        <begin position="247"/>
        <end position="258"/>
    </location>
</feature>
<dbReference type="RefSeq" id="XP_046005755.1">
    <property type="nucleotide sequence ID" value="XM_046150850.1"/>
</dbReference>
<evidence type="ECO:0000313" key="4">
    <source>
        <dbReference type="Proteomes" id="UP000756346"/>
    </source>
</evidence>
<dbReference type="AlphaFoldDB" id="A0A9P8XW16"/>
<sequence length="279" mass="31171">MLIVASQCPQSGPDPCGCAAALKLDFDIWSTSQTLKRIRADTARWHDTVKRGAVERGRLQQRYEALAAQYDALVAQHSQTQARWSNFHSQLDRAHQQTLMDLEATRASHENTKSRPEAAELGSREHQANAELQEREATRCRRELAEQKLINQSLEAVLREKGVELAELGVAVAQHESLRAEYQSIARENEGLEKELADALDVANDMFEVSAGRVQAEPAELLGENRALRQELRDGKDALLKRGGDEKSEEDGLEEESGLNDVPCDVAEDGRGKKRKHEE</sequence>
<keyword evidence="4" id="KW-1185">Reference proteome</keyword>
<keyword evidence="1" id="KW-0175">Coiled coil</keyword>
<feature type="coiled-coil region" evidence="1">
    <location>
        <begin position="175"/>
        <end position="202"/>
    </location>
</feature>
<dbReference type="GeneID" id="70180396"/>
<feature type="compositionally biased region" description="Basic and acidic residues" evidence="2">
    <location>
        <begin position="233"/>
        <end position="246"/>
    </location>
</feature>
<dbReference type="Proteomes" id="UP000756346">
    <property type="component" value="Unassembled WGS sequence"/>
</dbReference>
<dbReference type="EMBL" id="JAGTJQ010000012">
    <property type="protein sequence ID" value="KAH7016131.1"/>
    <property type="molecule type" value="Genomic_DNA"/>
</dbReference>
<feature type="region of interest" description="Disordered" evidence="2">
    <location>
        <begin position="106"/>
        <end position="135"/>
    </location>
</feature>
<proteinExistence type="predicted"/>
<feature type="region of interest" description="Disordered" evidence="2">
    <location>
        <begin position="233"/>
        <end position="279"/>
    </location>
</feature>
<evidence type="ECO:0000256" key="1">
    <source>
        <dbReference type="SAM" id="Coils"/>
    </source>
</evidence>
<accession>A0A9P8XW16</accession>
<evidence type="ECO:0000313" key="3">
    <source>
        <dbReference type="EMBL" id="KAH7016131.1"/>
    </source>
</evidence>
<comment type="caution">
    <text evidence="3">The sequence shown here is derived from an EMBL/GenBank/DDBJ whole genome shotgun (WGS) entry which is preliminary data.</text>
</comment>
<dbReference type="OrthoDB" id="4855977at2759"/>